<sequence>MVHRLCFRNSHSKPSGQAQMTLISRLPQSYIPASSNENITPPPPYRASVQQKSSLDLSQRFEKKLAEYNASQNILKRWLFEIASLTISAICMGVIIGICIHTKDQPLSEWPLASTIQNVLSKIASAALILPISEAIGQLKWAWFRGSESKDMIDFEIFDKASRGAWGSFLLLFRTKGRSLAALGAILTLLLLAVDTFFQQVTDLPERWELDGFGEIPRVVRYEGDNGDIYEDGYPSTMEDINLRQATLKFFYYNGNKPVPFGSGDRPDIPLSCPSSRCEWDEYDTLGVCSACTDVSELLTYACLTTKLDWISSVYFNRTTQPVGSACGYWINATSEAPVLMSGFRTGTAAADSSTKDEALLLRTIALSAAMTSVNPLSATPFFGGSINFKDVYLPFLDAIIVSAADGTASSVYDRQPPIAQECMLSWCVKTLKSTYASGDYEETVIKTFLNTTARQRPYPWTGRSVVSLGEEAFWSEFQGNLSIHPPGADPRVDDYGMSNETFARTQALFDEIFPSTITVADTVSPPWWRIRIYAWGRNQLHPFTSCPWLAPNNVTQYVERLATAMTNVVRTHNSHDFVRGRAYSQTTFIAVHWEWLTFPLALLLFSLIFLVATIMKTSRISDGGVGVWKTSALPTLIYSLPKDTQEAVASQSRWRNGLEKESRKVKIRLLPKHGWRVSGQVHMSPMPNTNSEGRAPPGWI</sequence>
<feature type="transmembrane region" description="Helical" evidence="2">
    <location>
        <begin position="78"/>
        <end position="103"/>
    </location>
</feature>
<dbReference type="PANTHER" id="PTHR35394:SF5">
    <property type="entry name" value="DUF3176 DOMAIN-CONTAINING PROTEIN"/>
    <property type="match status" value="1"/>
</dbReference>
<reference evidence="3" key="2">
    <citation type="submission" date="2020-08" db="EMBL/GenBank/DDBJ databases">
        <title>Draft Genome Sequence of Cumin Blight Pathogen Alternaria burnsii.</title>
        <authorList>
            <person name="Feng Z."/>
        </authorList>
    </citation>
    <scope>NUCLEOTIDE SEQUENCE</scope>
    <source>
        <strain evidence="3">CBS107.38</strain>
    </source>
</reference>
<evidence type="ECO:0000256" key="1">
    <source>
        <dbReference type="SAM" id="MobiDB-lite"/>
    </source>
</evidence>
<evidence type="ECO:0000256" key="2">
    <source>
        <dbReference type="SAM" id="Phobius"/>
    </source>
</evidence>
<reference evidence="3" key="1">
    <citation type="submission" date="2020-01" db="EMBL/GenBank/DDBJ databases">
        <authorList>
            <person name="Feng Z.H.Z."/>
        </authorList>
    </citation>
    <scope>NUCLEOTIDE SEQUENCE</scope>
    <source>
        <strain evidence="3">CBS107.38</strain>
    </source>
</reference>
<evidence type="ECO:0000313" key="3">
    <source>
        <dbReference type="EMBL" id="KAF7673853.1"/>
    </source>
</evidence>
<name>A0A8H7EBQ7_9PLEO</name>
<proteinExistence type="predicted"/>
<dbReference type="GeneID" id="62206693"/>
<keyword evidence="2" id="KW-0812">Transmembrane</keyword>
<dbReference type="RefSeq" id="XP_038784180.1">
    <property type="nucleotide sequence ID" value="XM_038933515.1"/>
</dbReference>
<dbReference type="PANTHER" id="PTHR35394">
    <property type="entry name" value="DUF3176 DOMAIN-CONTAINING PROTEIN"/>
    <property type="match status" value="1"/>
</dbReference>
<keyword evidence="2" id="KW-0472">Membrane</keyword>
<dbReference type="Pfam" id="PF11374">
    <property type="entry name" value="DUF3176"/>
    <property type="match status" value="1"/>
</dbReference>
<dbReference type="Proteomes" id="UP000596902">
    <property type="component" value="Unassembled WGS sequence"/>
</dbReference>
<evidence type="ECO:0008006" key="5">
    <source>
        <dbReference type="Google" id="ProtNLM"/>
    </source>
</evidence>
<dbReference type="EMBL" id="JAAABM010000012">
    <property type="protein sequence ID" value="KAF7673853.1"/>
    <property type="molecule type" value="Genomic_DNA"/>
</dbReference>
<keyword evidence="4" id="KW-1185">Reference proteome</keyword>
<feature type="region of interest" description="Disordered" evidence="1">
    <location>
        <begin position="682"/>
        <end position="701"/>
    </location>
</feature>
<accession>A0A8H7EBQ7</accession>
<gene>
    <name evidence="3" type="ORF">GT037_008468</name>
</gene>
<dbReference type="InterPro" id="IPR021514">
    <property type="entry name" value="DUF3176"/>
</dbReference>
<organism evidence="3 4">
    <name type="scientific">Alternaria burnsii</name>
    <dbReference type="NCBI Taxonomy" id="1187904"/>
    <lineage>
        <taxon>Eukaryota</taxon>
        <taxon>Fungi</taxon>
        <taxon>Dikarya</taxon>
        <taxon>Ascomycota</taxon>
        <taxon>Pezizomycotina</taxon>
        <taxon>Dothideomycetes</taxon>
        <taxon>Pleosporomycetidae</taxon>
        <taxon>Pleosporales</taxon>
        <taxon>Pleosporineae</taxon>
        <taxon>Pleosporaceae</taxon>
        <taxon>Alternaria</taxon>
        <taxon>Alternaria sect. Alternaria</taxon>
    </lineage>
</organism>
<feature type="transmembrane region" description="Helical" evidence="2">
    <location>
        <begin position="596"/>
        <end position="616"/>
    </location>
</feature>
<evidence type="ECO:0000313" key="4">
    <source>
        <dbReference type="Proteomes" id="UP000596902"/>
    </source>
</evidence>
<comment type="caution">
    <text evidence="3">The sequence shown here is derived from an EMBL/GenBank/DDBJ whole genome shotgun (WGS) entry which is preliminary data.</text>
</comment>
<keyword evidence="2" id="KW-1133">Transmembrane helix</keyword>
<dbReference type="AlphaFoldDB" id="A0A8H7EBQ7"/>
<protein>
    <recommendedName>
        <fullName evidence="5">DUF3176 domain containing protein</fullName>
    </recommendedName>
</protein>